<dbReference type="GO" id="GO:0000166">
    <property type="term" value="F:nucleotide binding"/>
    <property type="evidence" value="ECO:0007669"/>
    <property type="project" value="InterPro"/>
</dbReference>
<evidence type="ECO:0000259" key="4">
    <source>
        <dbReference type="Pfam" id="PF02894"/>
    </source>
</evidence>
<evidence type="ECO:0000313" key="5">
    <source>
        <dbReference type="EMBL" id="PWC07605.1"/>
    </source>
</evidence>
<dbReference type="RefSeq" id="WP_108962549.1">
    <property type="nucleotide sequence ID" value="NZ_QEFB01000004.1"/>
</dbReference>
<evidence type="ECO:0000313" key="6">
    <source>
        <dbReference type="Proteomes" id="UP000244962"/>
    </source>
</evidence>
<dbReference type="Pfam" id="PF01408">
    <property type="entry name" value="GFO_IDH_MocA"/>
    <property type="match status" value="1"/>
</dbReference>
<reference evidence="6" key="1">
    <citation type="submission" date="2018-04" db="EMBL/GenBank/DDBJ databases">
        <authorList>
            <person name="Liu S."/>
            <person name="Wang Z."/>
            <person name="Li J."/>
        </authorList>
    </citation>
    <scope>NUCLEOTIDE SEQUENCE [LARGE SCALE GENOMIC DNA]</scope>
    <source>
        <strain evidence="6">622</strain>
    </source>
</reference>
<dbReference type="InterPro" id="IPR051317">
    <property type="entry name" value="Gfo/Idh/MocA_oxidoreduct"/>
</dbReference>
<dbReference type="Gene3D" id="3.40.50.720">
    <property type="entry name" value="NAD(P)-binding Rossmann-like Domain"/>
    <property type="match status" value="1"/>
</dbReference>
<organism evidence="5 6">
    <name type="scientific">Mycetocola zhujimingii</name>
    <dbReference type="NCBI Taxonomy" id="2079792"/>
    <lineage>
        <taxon>Bacteria</taxon>
        <taxon>Bacillati</taxon>
        <taxon>Actinomycetota</taxon>
        <taxon>Actinomycetes</taxon>
        <taxon>Micrococcales</taxon>
        <taxon>Microbacteriaceae</taxon>
        <taxon>Mycetocola</taxon>
    </lineage>
</organism>
<dbReference type="PANTHER" id="PTHR43708">
    <property type="entry name" value="CONSERVED EXPRESSED OXIDOREDUCTASE (EUROFUNG)"/>
    <property type="match status" value="1"/>
</dbReference>
<dbReference type="SUPFAM" id="SSF55347">
    <property type="entry name" value="Glyceraldehyde-3-phosphate dehydrogenase-like, C-terminal domain"/>
    <property type="match status" value="1"/>
</dbReference>
<protein>
    <submittedName>
        <fullName evidence="5">Oxidoreductase</fullName>
    </submittedName>
</protein>
<gene>
    <name evidence="5" type="ORF">DF223_06115</name>
</gene>
<sequence>MNLSSTPGGIRSDSARDNAGGNPGGNTGTDASGTVGNTDADLAVAVIGTGARSVIAHHVAEARPGARVVAAVDTTEPGRERARSLFPDATAYSSLDELIAAGGIDAAIVTTPDHTHENIAVALLEAGIAVYLEKPLAISLEGADRVLTTAAETGTPLYVGHNFRHSGVVRVMREIIERGEIGEVKAVWVRHFVGNGGDYYFKDWHADRSKTGTLLLQKASHDIDIVHYLASGYTRRVVGMGDLMVYGDITDRRERPGEVMEDWFSLDNWPPAAQTGLNPVVDVEDVSMMLMTLDNGVQASYQQCHFTPDYWRNYTVIGTEGRLENFGDTAGGTVKVWNRRHEWQEAGDAEYPIEGVASGHADADLLTMTEFLAHVLDGAPTIVSPIAAREAVAAGSLAAASLRAGSTPMTVPDLAPAVLSHFTSRTVPLHQPTITTDALPSERTPS</sequence>
<keyword evidence="6" id="KW-1185">Reference proteome</keyword>
<proteinExistence type="inferred from homology"/>
<dbReference type="SUPFAM" id="SSF51735">
    <property type="entry name" value="NAD(P)-binding Rossmann-fold domains"/>
    <property type="match status" value="1"/>
</dbReference>
<feature type="domain" description="Gfo/Idh/MocA-like oxidoreductase C-terminal" evidence="4">
    <location>
        <begin position="173"/>
        <end position="410"/>
    </location>
</feature>
<accession>A0A2U1TFC6</accession>
<comment type="caution">
    <text evidence="5">The sequence shown here is derived from an EMBL/GenBank/DDBJ whole genome shotgun (WGS) entry which is preliminary data.</text>
</comment>
<dbReference type="InterPro" id="IPR004104">
    <property type="entry name" value="Gfo/Idh/MocA-like_OxRdtase_C"/>
</dbReference>
<dbReference type="AlphaFoldDB" id="A0A2U1TFC6"/>
<feature type="domain" description="Gfo/Idh/MocA-like oxidoreductase N-terminal" evidence="3">
    <location>
        <begin position="43"/>
        <end position="161"/>
    </location>
</feature>
<evidence type="ECO:0000259" key="3">
    <source>
        <dbReference type="Pfam" id="PF01408"/>
    </source>
</evidence>
<dbReference type="EMBL" id="QEFB01000004">
    <property type="protein sequence ID" value="PWC07605.1"/>
    <property type="molecule type" value="Genomic_DNA"/>
</dbReference>
<dbReference type="InterPro" id="IPR036291">
    <property type="entry name" value="NAD(P)-bd_dom_sf"/>
</dbReference>
<dbReference type="Pfam" id="PF02894">
    <property type="entry name" value="GFO_IDH_MocA_C"/>
    <property type="match status" value="1"/>
</dbReference>
<dbReference type="InterPro" id="IPR000683">
    <property type="entry name" value="Gfo/Idh/MocA-like_OxRdtase_N"/>
</dbReference>
<comment type="similarity">
    <text evidence="1">Belongs to the Gfo/Idh/MocA family.</text>
</comment>
<evidence type="ECO:0000256" key="2">
    <source>
        <dbReference type="SAM" id="MobiDB-lite"/>
    </source>
</evidence>
<feature type="region of interest" description="Disordered" evidence="2">
    <location>
        <begin position="1"/>
        <end position="34"/>
    </location>
</feature>
<dbReference type="Gene3D" id="3.30.360.10">
    <property type="entry name" value="Dihydrodipicolinate Reductase, domain 2"/>
    <property type="match status" value="1"/>
</dbReference>
<dbReference type="PANTHER" id="PTHR43708:SF8">
    <property type="entry name" value="OXIDOREDUCTASE"/>
    <property type="match status" value="1"/>
</dbReference>
<evidence type="ECO:0000256" key="1">
    <source>
        <dbReference type="ARBA" id="ARBA00010928"/>
    </source>
</evidence>
<dbReference type="Proteomes" id="UP000244962">
    <property type="component" value="Unassembled WGS sequence"/>
</dbReference>
<name>A0A2U1TFC6_9MICO</name>